<name>A0AAN8JFQ0_PATCE</name>
<dbReference type="InterPro" id="IPR038308">
    <property type="entry name" value="RFXAP_C_sf"/>
</dbReference>
<feature type="domain" description="Regulatory factor X-associated protein RFXANK-binding" evidence="2">
    <location>
        <begin position="136"/>
        <end position="175"/>
    </location>
</feature>
<accession>A0AAN8JFQ0</accession>
<feature type="compositionally biased region" description="Low complexity" evidence="1">
    <location>
        <begin position="44"/>
        <end position="57"/>
    </location>
</feature>
<dbReference type="Gene3D" id="6.10.290.30">
    <property type="entry name" value="Regulatory factor X-associated C-terminal binding domain"/>
    <property type="match status" value="1"/>
</dbReference>
<dbReference type="Proteomes" id="UP001347796">
    <property type="component" value="Unassembled WGS sequence"/>
</dbReference>
<dbReference type="EMBL" id="JAZGQO010000011">
    <property type="protein sequence ID" value="KAK6173449.1"/>
    <property type="molecule type" value="Genomic_DNA"/>
</dbReference>
<feature type="compositionally biased region" description="Polar residues" evidence="1">
    <location>
        <begin position="28"/>
        <end position="43"/>
    </location>
</feature>
<gene>
    <name evidence="3" type="ORF">SNE40_016896</name>
</gene>
<evidence type="ECO:0000256" key="1">
    <source>
        <dbReference type="SAM" id="MobiDB-lite"/>
    </source>
</evidence>
<dbReference type="AlphaFoldDB" id="A0AAN8JFQ0"/>
<evidence type="ECO:0000313" key="3">
    <source>
        <dbReference type="EMBL" id="KAK6173449.1"/>
    </source>
</evidence>
<organism evidence="3 4">
    <name type="scientific">Patella caerulea</name>
    <name type="common">Rayed Mediterranean limpet</name>
    <dbReference type="NCBI Taxonomy" id="87958"/>
    <lineage>
        <taxon>Eukaryota</taxon>
        <taxon>Metazoa</taxon>
        <taxon>Spiralia</taxon>
        <taxon>Lophotrochozoa</taxon>
        <taxon>Mollusca</taxon>
        <taxon>Gastropoda</taxon>
        <taxon>Patellogastropoda</taxon>
        <taxon>Patelloidea</taxon>
        <taxon>Patellidae</taxon>
        <taxon>Patella</taxon>
    </lineage>
</organism>
<reference evidence="3 4" key="1">
    <citation type="submission" date="2024-01" db="EMBL/GenBank/DDBJ databases">
        <title>The genome of the rayed Mediterranean limpet Patella caerulea (Linnaeus, 1758).</title>
        <authorList>
            <person name="Anh-Thu Weber A."/>
            <person name="Halstead-Nussloch G."/>
        </authorList>
    </citation>
    <scope>NUCLEOTIDE SEQUENCE [LARGE SCALE GENOMIC DNA]</scope>
    <source>
        <strain evidence="3">AATW-2023a</strain>
        <tissue evidence="3">Whole specimen</tissue>
    </source>
</reference>
<keyword evidence="4" id="KW-1185">Reference proteome</keyword>
<dbReference type="InterPro" id="IPR029316">
    <property type="entry name" value="RFXAP_RFXANK-bd"/>
</dbReference>
<evidence type="ECO:0000313" key="4">
    <source>
        <dbReference type="Proteomes" id="UP001347796"/>
    </source>
</evidence>
<dbReference type="Pfam" id="PF15289">
    <property type="entry name" value="RFXA_RFXANK_bdg"/>
    <property type="match status" value="1"/>
</dbReference>
<feature type="region of interest" description="Disordered" evidence="1">
    <location>
        <begin position="28"/>
        <end position="119"/>
    </location>
</feature>
<feature type="compositionally biased region" description="Low complexity" evidence="1">
    <location>
        <begin position="66"/>
        <end position="90"/>
    </location>
</feature>
<protein>
    <recommendedName>
        <fullName evidence="2">Regulatory factor X-associated protein RFXANK-binding domain-containing protein</fullName>
    </recommendedName>
</protein>
<proteinExistence type="predicted"/>
<evidence type="ECO:0000259" key="2">
    <source>
        <dbReference type="Pfam" id="PF15289"/>
    </source>
</evidence>
<comment type="caution">
    <text evidence="3">The sequence shown here is derived from an EMBL/GenBank/DDBJ whole genome shotgun (WGS) entry which is preliminary data.</text>
</comment>
<sequence>MSEEFINISDGEEEMRQLFQESCVRNNKNTVTGCDTNQDSITPANNGANNSNVSAQSESKKKTPRKSANSRQRSSSSTSTSKGEGSSRSSSARKGRQSKTPSGSRHGRDSHGEGEYSISPCKDSLPTFTSDIHVTDNNFKLSLLDEVLTEKKMALMKSPEVVKFLKEQQSGMLATSKQKYEPSGS</sequence>